<feature type="compositionally biased region" description="Pro residues" evidence="5">
    <location>
        <begin position="437"/>
        <end position="446"/>
    </location>
</feature>
<feature type="transmembrane region" description="Helical" evidence="6">
    <location>
        <begin position="289"/>
        <end position="310"/>
    </location>
</feature>
<keyword evidence="2 6" id="KW-0812">Transmembrane</keyword>
<evidence type="ECO:0000256" key="1">
    <source>
        <dbReference type="ARBA" id="ARBA00004141"/>
    </source>
</evidence>
<reference evidence="8" key="1">
    <citation type="journal article" date="2014" name="Int. J. Syst. Evol. Microbiol.">
        <title>Complete genome sequence of Corynebacterium casei LMG S-19264T (=DSM 44701T), isolated from a smear-ripened cheese.</title>
        <authorList>
            <consortium name="US DOE Joint Genome Institute (JGI-PGF)"/>
            <person name="Walter F."/>
            <person name="Albersmeier A."/>
            <person name="Kalinowski J."/>
            <person name="Ruckert C."/>
        </authorList>
    </citation>
    <scope>NUCLEOTIDE SEQUENCE</scope>
    <source>
        <strain evidence="8">JCM 5069</strain>
    </source>
</reference>
<dbReference type="PANTHER" id="PTHR37422">
    <property type="entry name" value="TEICHURONIC ACID BIOSYNTHESIS PROTEIN TUAE"/>
    <property type="match status" value="1"/>
</dbReference>
<comment type="caution">
    <text evidence="8">The sequence shown here is derived from an EMBL/GenBank/DDBJ whole genome shotgun (WGS) entry which is preliminary data.</text>
</comment>
<comment type="subcellular location">
    <subcellularLocation>
        <location evidence="1">Membrane</location>
        <topology evidence="1">Multi-pass membrane protein</topology>
    </subcellularLocation>
</comment>
<dbReference type="EMBL" id="BNCD01000001">
    <property type="protein sequence ID" value="GHH69311.1"/>
    <property type="molecule type" value="Genomic_DNA"/>
</dbReference>
<feature type="transmembrane region" description="Helical" evidence="6">
    <location>
        <begin position="93"/>
        <end position="113"/>
    </location>
</feature>
<reference evidence="8" key="2">
    <citation type="submission" date="2020-09" db="EMBL/GenBank/DDBJ databases">
        <authorList>
            <person name="Sun Q."/>
            <person name="Ohkuma M."/>
        </authorList>
    </citation>
    <scope>NUCLEOTIDE SEQUENCE</scope>
    <source>
        <strain evidence="8">JCM 5069</strain>
    </source>
</reference>
<dbReference type="Pfam" id="PF04932">
    <property type="entry name" value="Wzy_C"/>
    <property type="match status" value="1"/>
</dbReference>
<sequence length="591" mass="58186">MPHPSAATAVPGQAPAAPRAGLGAALRRRAPVLPVVVLIATLGLPGADGHGPALPGLGAGAPGGAGGTVADAVSALVVLYAAVRAVRLARRPLTRTAAVVLGLPVAGFAVAALGAADPATGLAGFARYLQVFVLVPTAVLLLVRDRAQLRLLAWALVSLALWEGGLGVAQYATGTGASYMGSGIRAVGTFGAGDIMGMATVVAYGLVCAVGLALAPGDAGTAHGTAALRTAAHGPVRADRWRRAVALGCAVVLVVPLAVSFSRGAWIATAVACGAQLALTGLRRAVAAGAALAAALVVLVAGIGVGGSMLEQRLSSITHVTDAPDQSVVDRYTMWSAALGMWRERPVTGVGLKGFPANRDSRASLALSSGSDTEGAGAAFRRQPLLSPHNMYLLVLSEQGLLGLVPLAGGWAALLVCGIRRAARARRAAVPGHSPTPGRPSVPVHPPAAGHTPAPVPAEDPAPARSGRGLDCALLACGLLVWQLVDFVYADIGGPSTALTAVVLGVAAWWALGTATADGTAATETPGARPMGRDGGGATKGGATKGGGETTRDAAPTRGGAGAGDGARPVRGAGKRAAAVDGAVGGSPAGR</sequence>
<dbReference type="PANTHER" id="PTHR37422:SF13">
    <property type="entry name" value="LIPOPOLYSACCHARIDE BIOSYNTHESIS PROTEIN PA4999-RELATED"/>
    <property type="match status" value="1"/>
</dbReference>
<feature type="compositionally biased region" description="Gly residues" evidence="5">
    <location>
        <begin position="533"/>
        <end position="549"/>
    </location>
</feature>
<evidence type="ECO:0000259" key="7">
    <source>
        <dbReference type="Pfam" id="PF04932"/>
    </source>
</evidence>
<dbReference type="Proteomes" id="UP000603708">
    <property type="component" value="Unassembled WGS sequence"/>
</dbReference>
<accession>A0A919KRE8</accession>
<gene>
    <name evidence="8" type="ORF">GCM10018793_01570</name>
</gene>
<feature type="region of interest" description="Disordered" evidence="5">
    <location>
        <begin position="517"/>
        <end position="591"/>
    </location>
</feature>
<dbReference type="GO" id="GO:0016020">
    <property type="term" value="C:membrane"/>
    <property type="evidence" value="ECO:0007669"/>
    <property type="project" value="UniProtKB-SubCell"/>
</dbReference>
<organism evidence="8 9">
    <name type="scientific">Streptomyces sulfonofaciens</name>
    <dbReference type="NCBI Taxonomy" id="68272"/>
    <lineage>
        <taxon>Bacteria</taxon>
        <taxon>Bacillati</taxon>
        <taxon>Actinomycetota</taxon>
        <taxon>Actinomycetes</taxon>
        <taxon>Kitasatosporales</taxon>
        <taxon>Streptomycetaceae</taxon>
        <taxon>Streptomyces</taxon>
    </lineage>
</organism>
<keyword evidence="9" id="KW-1185">Reference proteome</keyword>
<dbReference type="AlphaFoldDB" id="A0A919KRE8"/>
<feature type="region of interest" description="Disordered" evidence="5">
    <location>
        <begin position="428"/>
        <end position="462"/>
    </location>
</feature>
<evidence type="ECO:0000313" key="8">
    <source>
        <dbReference type="EMBL" id="GHH69311.1"/>
    </source>
</evidence>
<feature type="transmembrane region" description="Helical" evidence="6">
    <location>
        <begin position="241"/>
        <end position="259"/>
    </location>
</feature>
<feature type="transmembrane region" description="Helical" evidence="6">
    <location>
        <begin position="59"/>
        <end position="81"/>
    </location>
</feature>
<proteinExistence type="predicted"/>
<feature type="transmembrane region" description="Helical" evidence="6">
    <location>
        <begin position="195"/>
        <end position="215"/>
    </location>
</feature>
<evidence type="ECO:0000256" key="2">
    <source>
        <dbReference type="ARBA" id="ARBA00022692"/>
    </source>
</evidence>
<protein>
    <recommendedName>
        <fullName evidence="7">O-antigen ligase-related domain-containing protein</fullName>
    </recommendedName>
</protein>
<keyword evidence="3 6" id="KW-1133">Transmembrane helix</keyword>
<feature type="transmembrane region" description="Helical" evidence="6">
    <location>
        <begin position="151"/>
        <end position="172"/>
    </location>
</feature>
<feature type="domain" description="O-antigen ligase-related" evidence="7">
    <location>
        <begin position="250"/>
        <end position="406"/>
    </location>
</feature>
<feature type="transmembrane region" description="Helical" evidence="6">
    <location>
        <begin position="400"/>
        <end position="419"/>
    </location>
</feature>
<evidence type="ECO:0000256" key="6">
    <source>
        <dbReference type="SAM" id="Phobius"/>
    </source>
</evidence>
<keyword evidence="4 6" id="KW-0472">Membrane</keyword>
<name>A0A919KRE8_9ACTN</name>
<feature type="transmembrane region" description="Helical" evidence="6">
    <location>
        <begin position="30"/>
        <end position="47"/>
    </location>
</feature>
<feature type="compositionally biased region" description="Low complexity" evidence="5">
    <location>
        <begin position="517"/>
        <end position="528"/>
    </location>
</feature>
<feature type="transmembrane region" description="Helical" evidence="6">
    <location>
        <begin position="125"/>
        <end position="144"/>
    </location>
</feature>
<dbReference type="InterPro" id="IPR007016">
    <property type="entry name" value="O-antigen_ligase-rel_domated"/>
</dbReference>
<evidence type="ECO:0000313" key="9">
    <source>
        <dbReference type="Proteomes" id="UP000603708"/>
    </source>
</evidence>
<evidence type="ECO:0000256" key="4">
    <source>
        <dbReference type="ARBA" id="ARBA00023136"/>
    </source>
</evidence>
<dbReference type="InterPro" id="IPR051533">
    <property type="entry name" value="WaaL-like"/>
</dbReference>
<evidence type="ECO:0000256" key="5">
    <source>
        <dbReference type="SAM" id="MobiDB-lite"/>
    </source>
</evidence>
<evidence type="ECO:0000256" key="3">
    <source>
        <dbReference type="ARBA" id="ARBA00022989"/>
    </source>
</evidence>